<feature type="non-terminal residue" evidence="1">
    <location>
        <position position="36"/>
    </location>
</feature>
<name>X1FID5_9ZZZZ</name>
<gene>
    <name evidence="1" type="ORF">S03H2_12048</name>
</gene>
<organism evidence="1">
    <name type="scientific">marine sediment metagenome</name>
    <dbReference type="NCBI Taxonomy" id="412755"/>
    <lineage>
        <taxon>unclassified sequences</taxon>
        <taxon>metagenomes</taxon>
        <taxon>ecological metagenomes</taxon>
    </lineage>
</organism>
<accession>X1FID5</accession>
<proteinExistence type="predicted"/>
<evidence type="ECO:0000313" key="1">
    <source>
        <dbReference type="EMBL" id="GAH45421.1"/>
    </source>
</evidence>
<comment type="caution">
    <text evidence="1">The sequence shown here is derived from an EMBL/GenBank/DDBJ whole genome shotgun (WGS) entry which is preliminary data.</text>
</comment>
<sequence>MITSITGVTALSRDAMANTNCRVWSLVTLIGQVKLT</sequence>
<protein>
    <submittedName>
        <fullName evidence="1">Uncharacterized protein</fullName>
    </submittedName>
</protein>
<dbReference type="AlphaFoldDB" id="X1FID5"/>
<reference evidence="1" key="1">
    <citation type="journal article" date="2014" name="Front. Microbiol.">
        <title>High frequency of phylogenetically diverse reductive dehalogenase-homologous genes in deep subseafloor sedimentary metagenomes.</title>
        <authorList>
            <person name="Kawai M."/>
            <person name="Futagami T."/>
            <person name="Toyoda A."/>
            <person name="Takaki Y."/>
            <person name="Nishi S."/>
            <person name="Hori S."/>
            <person name="Arai W."/>
            <person name="Tsubouchi T."/>
            <person name="Morono Y."/>
            <person name="Uchiyama I."/>
            <person name="Ito T."/>
            <person name="Fujiyama A."/>
            <person name="Inagaki F."/>
            <person name="Takami H."/>
        </authorList>
    </citation>
    <scope>NUCLEOTIDE SEQUENCE</scope>
    <source>
        <strain evidence="1">Expedition CK06-06</strain>
    </source>
</reference>
<dbReference type="EMBL" id="BARU01006135">
    <property type="protein sequence ID" value="GAH45421.1"/>
    <property type="molecule type" value="Genomic_DNA"/>
</dbReference>